<dbReference type="Proteomes" id="UP000838763">
    <property type="component" value="Unassembled WGS sequence"/>
</dbReference>
<evidence type="ECO:0000256" key="1">
    <source>
        <dbReference type="ARBA" id="ARBA00004123"/>
    </source>
</evidence>
<dbReference type="GO" id="GO:0031490">
    <property type="term" value="F:chromatin DNA binding"/>
    <property type="evidence" value="ECO:0007669"/>
    <property type="project" value="TreeGrafter"/>
</dbReference>
<feature type="domain" description="Transcription factor CBF/NF-Y/archaeal histone" evidence="7">
    <location>
        <begin position="44"/>
        <end position="108"/>
    </location>
</feature>
<dbReference type="Gene3D" id="1.10.20.10">
    <property type="entry name" value="Histone, subunit A"/>
    <property type="match status" value="1"/>
</dbReference>
<evidence type="ECO:0000256" key="3">
    <source>
        <dbReference type="ARBA" id="ARBA00023242"/>
    </source>
</evidence>
<feature type="compositionally biased region" description="Polar residues" evidence="6">
    <location>
        <begin position="159"/>
        <end position="176"/>
    </location>
</feature>
<dbReference type="EMBL" id="CALLCH030000015">
    <property type="protein sequence ID" value="CAI4216260.1"/>
    <property type="molecule type" value="Genomic_DNA"/>
</dbReference>
<protein>
    <recommendedName>
        <fullName evidence="4">DNA polymerase epsilon subunit D</fullName>
    </recommendedName>
    <alternativeName>
        <fullName evidence="5">DNA polymerase II subunit D</fullName>
    </alternativeName>
</protein>
<dbReference type="GO" id="GO:0008623">
    <property type="term" value="C:CHRAC"/>
    <property type="evidence" value="ECO:0007669"/>
    <property type="project" value="TreeGrafter"/>
</dbReference>
<dbReference type="GO" id="GO:0046982">
    <property type="term" value="F:protein heterodimerization activity"/>
    <property type="evidence" value="ECO:0007669"/>
    <property type="project" value="InterPro"/>
</dbReference>
<evidence type="ECO:0000256" key="6">
    <source>
        <dbReference type="SAM" id="MobiDB-lite"/>
    </source>
</evidence>
<dbReference type="PANTHER" id="PTHR46172">
    <property type="entry name" value="DNA POLYMERASE EPSILON SUBUNIT 3"/>
    <property type="match status" value="1"/>
</dbReference>
<dbReference type="InterPro" id="IPR009072">
    <property type="entry name" value="Histone-fold"/>
</dbReference>
<keyword evidence="2" id="KW-0235">DNA replication</keyword>
<evidence type="ECO:0000256" key="2">
    <source>
        <dbReference type="ARBA" id="ARBA00022705"/>
    </source>
</evidence>
<comment type="caution">
    <text evidence="8">The sequence shown here is derived from an EMBL/GenBank/DDBJ whole genome shotgun (WGS) entry which is preliminary data.</text>
</comment>
<dbReference type="GO" id="GO:0031507">
    <property type="term" value="P:heterochromatin formation"/>
    <property type="evidence" value="ECO:0007669"/>
    <property type="project" value="TreeGrafter"/>
</dbReference>
<accession>A0A9P1H6K4</accession>
<dbReference type="OrthoDB" id="1707486at2759"/>
<dbReference type="GO" id="GO:0006974">
    <property type="term" value="P:DNA damage response"/>
    <property type="evidence" value="ECO:0007669"/>
    <property type="project" value="TreeGrafter"/>
</dbReference>
<dbReference type="AlphaFoldDB" id="A0A9P1H6K4"/>
<keyword evidence="9" id="KW-1185">Reference proteome</keyword>
<dbReference type="InterPro" id="IPR051377">
    <property type="entry name" value="DNA_Pol-Epsilon_Subunit"/>
</dbReference>
<dbReference type="GO" id="GO:0008622">
    <property type="term" value="C:epsilon DNA polymerase complex"/>
    <property type="evidence" value="ECO:0007669"/>
    <property type="project" value="TreeGrafter"/>
</dbReference>
<gene>
    <name evidence="8" type="ORF">PPNO1_LOCUS5918</name>
</gene>
<dbReference type="SUPFAM" id="SSF47113">
    <property type="entry name" value="Histone-fold"/>
    <property type="match status" value="1"/>
</dbReference>
<evidence type="ECO:0000313" key="8">
    <source>
        <dbReference type="EMBL" id="CAI4216260.1"/>
    </source>
</evidence>
<organism evidence="8 9">
    <name type="scientific">Parascedosporium putredinis</name>
    <dbReference type="NCBI Taxonomy" id="1442378"/>
    <lineage>
        <taxon>Eukaryota</taxon>
        <taxon>Fungi</taxon>
        <taxon>Dikarya</taxon>
        <taxon>Ascomycota</taxon>
        <taxon>Pezizomycotina</taxon>
        <taxon>Sordariomycetes</taxon>
        <taxon>Hypocreomycetidae</taxon>
        <taxon>Microascales</taxon>
        <taxon>Microascaceae</taxon>
        <taxon>Parascedosporium</taxon>
    </lineage>
</organism>
<sequence>MPRKSEGGRKSDVAVRPAPKPAPVAEPQNGSGSASESEASTELNLPKSIITRLAKGVLPPHVQLQGNAVLALRQSATVFISYIASHANEHAQSAGKKTVLPADVFQALEDTEFGFLRGQLEAEFAKFNQTQAAKRSNYRQKQAAKRAAVDTSTLSAVEGDISTNLDPDTTIASDTARSAEADDAETEPEEDAEEDENDEEEEDEEEDDEDDDEDDEEEEEDGDEDEEVGVLEDREDLDNDDEDDEAEDSD</sequence>
<dbReference type="Pfam" id="PF00808">
    <property type="entry name" value="CBFD_NFYB_HMF"/>
    <property type="match status" value="1"/>
</dbReference>
<keyword evidence="3" id="KW-0539">Nucleus</keyword>
<dbReference type="GO" id="GO:0006272">
    <property type="term" value="P:leading strand elongation"/>
    <property type="evidence" value="ECO:0007669"/>
    <property type="project" value="TreeGrafter"/>
</dbReference>
<feature type="compositionally biased region" description="Acidic residues" evidence="6">
    <location>
        <begin position="181"/>
        <end position="250"/>
    </location>
</feature>
<reference evidence="8" key="1">
    <citation type="submission" date="2022-11" db="EMBL/GenBank/DDBJ databases">
        <authorList>
            <person name="Scott C."/>
            <person name="Bruce N."/>
        </authorList>
    </citation>
    <scope>NUCLEOTIDE SEQUENCE</scope>
</reference>
<dbReference type="PANTHER" id="PTHR46172:SF1">
    <property type="entry name" value="DNA POLYMERASE EPSILON SUBUNIT 3"/>
    <property type="match status" value="1"/>
</dbReference>
<name>A0A9P1H6K4_9PEZI</name>
<evidence type="ECO:0000313" key="9">
    <source>
        <dbReference type="Proteomes" id="UP000838763"/>
    </source>
</evidence>
<evidence type="ECO:0000256" key="4">
    <source>
        <dbReference type="ARBA" id="ARBA00039775"/>
    </source>
</evidence>
<dbReference type="CDD" id="cd22928">
    <property type="entry name" value="HFD_POLE3_DPB4"/>
    <property type="match status" value="1"/>
</dbReference>
<comment type="subcellular location">
    <subcellularLocation>
        <location evidence="1">Nucleus</location>
    </subcellularLocation>
</comment>
<dbReference type="InterPro" id="IPR003958">
    <property type="entry name" value="CBFA_NFYB_domain"/>
</dbReference>
<feature type="compositionally biased region" description="Basic and acidic residues" evidence="6">
    <location>
        <begin position="1"/>
        <end position="13"/>
    </location>
</feature>
<evidence type="ECO:0000259" key="7">
    <source>
        <dbReference type="Pfam" id="PF00808"/>
    </source>
</evidence>
<proteinExistence type="predicted"/>
<feature type="region of interest" description="Disordered" evidence="6">
    <location>
        <begin position="1"/>
        <end position="42"/>
    </location>
</feature>
<feature type="compositionally biased region" description="Low complexity" evidence="6">
    <location>
        <begin position="30"/>
        <end position="40"/>
    </location>
</feature>
<feature type="region of interest" description="Disordered" evidence="6">
    <location>
        <begin position="159"/>
        <end position="250"/>
    </location>
</feature>
<evidence type="ECO:0000256" key="5">
    <source>
        <dbReference type="ARBA" id="ARBA00042096"/>
    </source>
</evidence>